<protein>
    <submittedName>
        <fullName evidence="2">Helix-turn-helix transcriptional regulator</fullName>
    </submittedName>
</protein>
<proteinExistence type="predicted"/>
<evidence type="ECO:0000313" key="2">
    <source>
        <dbReference type="EMBL" id="MCY1139776.1"/>
    </source>
</evidence>
<evidence type="ECO:0000313" key="3">
    <source>
        <dbReference type="Proteomes" id="UP001151002"/>
    </source>
</evidence>
<dbReference type="InterPro" id="IPR010982">
    <property type="entry name" value="Lambda_DNA-bd_dom_sf"/>
</dbReference>
<gene>
    <name evidence="2" type="ORF">OWR29_17380</name>
</gene>
<name>A0ABT4AZV0_9ACTN</name>
<sequence>MPAVTLADRLRELRGSLTQRQLGRALGVSVPLISSWEHGVVPPPERLDDYARYFALAEPGSTLPTPEQLSPDERQTYDVLRRGLHRLRGSSEIEPELPHPLRFPPGQAITIVPSELPSHVRDQFGDVSKPQGPDYVDAYKYADLDALIELLSFIRGMNPTNPTTVGVPSELSTDDLTAHLIALGGVDFNEVTEATLTDLSHVPVKQLRRATFQDTGSFSVGYADGRRVELAPKLRRDQRGTTLREDVAHYLRAPNPYNRERTLTFFNGMYSRGSYGIVRALTDPKIQERNAAYVDRRFHGADTYSIVCRVKIVANEVVVPDWTVDDIRLHEWPEAEHDRSSGAAAH</sequence>
<keyword evidence="3" id="KW-1185">Reference proteome</keyword>
<dbReference type="Proteomes" id="UP001151002">
    <property type="component" value="Unassembled WGS sequence"/>
</dbReference>
<comment type="caution">
    <text evidence="2">The sequence shown here is derived from an EMBL/GenBank/DDBJ whole genome shotgun (WGS) entry which is preliminary data.</text>
</comment>
<dbReference type="SMART" id="SM00530">
    <property type="entry name" value="HTH_XRE"/>
    <property type="match status" value="1"/>
</dbReference>
<dbReference type="InterPro" id="IPR001387">
    <property type="entry name" value="Cro/C1-type_HTH"/>
</dbReference>
<reference evidence="2" key="1">
    <citation type="submission" date="2022-11" db="EMBL/GenBank/DDBJ databases">
        <authorList>
            <person name="Somphong A."/>
            <person name="Phongsopitanun W."/>
        </authorList>
    </citation>
    <scope>NUCLEOTIDE SEQUENCE</scope>
    <source>
        <strain evidence="2">Pm04-4</strain>
    </source>
</reference>
<dbReference type="PROSITE" id="PS50943">
    <property type="entry name" value="HTH_CROC1"/>
    <property type="match status" value="1"/>
</dbReference>
<dbReference type="Pfam" id="PF01381">
    <property type="entry name" value="HTH_3"/>
    <property type="match status" value="1"/>
</dbReference>
<evidence type="ECO:0000259" key="1">
    <source>
        <dbReference type="PROSITE" id="PS50943"/>
    </source>
</evidence>
<dbReference type="EMBL" id="JAPNTZ010000006">
    <property type="protein sequence ID" value="MCY1139776.1"/>
    <property type="molecule type" value="Genomic_DNA"/>
</dbReference>
<dbReference type="CDD" id="cd00093">
    <property type="entry name" value="HTH_XRE"/>
    <property type="match status" value="1"/>
</dbReference>
<organism evidence="2 3">
    <name type="scientific">Paractinoplanes pyxinae</name>
    <dbReference type="NCBI Taxonomy" id="2997416"/>
    <lineage>
        <taxon>Bacteria</taxon>
        <taxon>Bacillati</taxon>
        <taxon>Actinomycetota</taxon>
        <taxon>Actinomycetes</taxon>
        <taxon>Micromonosporales</taxon>
        <taxon>Micromonosporaceae</taxon>
        <taxon>Paractinoplanes</taxon>
    </lineage>
</organism>
<dbReference type="SUPFAM" id="SSF47413">
    <property type="entry name" value="lambda repressor-like DNA-binding domains"/>
    <property type="match status" value="1"/>
</dbReference>
<accession>A0ABT4AZV0</accession>
<dbReference type="RefSeq" id="WP_267563934.1">
    <property type="nucleotide sequence ID" value="NZ_JAPNTZ010000006.1"/>
</dbReference>
<feature type="domain" description="HTH cro/C1-type" evidence="1">
    <location>
        <begin position="9"/>
        <end position="54"/>
    </location>
</feature>
<dbReference type="Gene3D" id="1.10.260.40">
    <property type="entry name" value="lambda repressor-like DNA-binding domains"/>
    <property type="match status" value="1"/>
</dbReference>